<gene>
    <name evidence="1" type="ORF">AVEN_257193_1</name>
</gene>
<name>A0A4Y2F5T1_ARAVE</name>
<comment type="caution">
    <text evidence="1">The sequence shown here is derived from an EMBL/GenBank/DDBJ whole genome shotgun (WGS) entry which is preliminary data.</text>
</comment>
<evidence type="ECO:0000313" key="2">
    <source>
        <dbReference type="Proteomes" id="UP000499080"/>
    </source>
</evidence>
<dbReference type="EMBL" id="BGPR01000786">
    <property type="protein sequence ID" value="GBM35495.1"/>
    <property type="molecule type" value="Genomic_DNA"/>
</dbReference>
<protein>
    <submittedName>
        <fullName evidence="1">Uncharacterized protein</fullName>
    </submittedName>
</protein>
<dbReference type="AlphaFoldDB" id="A0A4Y2F5T1"/>
<dbReference type="Proteomes" id="UP000499080">
    <property type="component" value="Unassembled WGS sequence"/>
</dbReference>
<accession>A0A4Y2F5T1</accession>
<reference evidence="1 2" key="1">
    <citation type="journal article" date="2019" name="Sci. Rep.">
        <title>Orb-weaving spider Araneus ventricosus genome elucidates the spidroin gene catalogue.</title>
        <authorList>
            <person name="Kono N."/>
            <person name="Nakamura H."/>
            <person name="Ohtoshi R."/>
            <person name="Moran D.A.P."/>
            <person name="Shinohara A."/>
            <person name="Yoshida Y."/>
            <person name="Fujiwara M."/>
            <person name="Mori M."/>
            <person name="Tomita M."/>
            <person name="Arakawa K."/>
        </authorList>
    </citation>
    <scope>NUCLEOTIDE SEQUENCE [LARGE SCALE GENOMIC DNA]</scope>
</reference>
<sequence>MEGSLTPHTEAEVRALPQVIPRRSQVSLTNRSYASLSSWILDPYQLRAINPRYVTRFEPVPVESAINKLVPLAKIMGLEVENDIDELGEDHS</sequence>
<proteinExistence type="predicted"/>
<evidence type="ECO:0000313" key="1">
    <source>
        <dbReference type="EMBL" id="GBM35495.1"/>
    </source>
</evidence>
<keyword evidence="2" id="KW-1185">Reference proteome</keyword>
<organism evidence="1 2">
    <name type="scientific">Araneus ventricosus</name>
    <name type="common">Orbweaver spider</name>
    <name type="synonym">Epeira ventricosa</name>
    <dbReference type="NCBI Taxonomy" id="182803"/>
    <lineage>
        <taxon>Eukaryota</taxon>
        <taxon>Metazoa</taxon>
        <taxon>Ecdysozoa</taxon>
        <taxon>Arthropoda</taxon>
        <taxon>Chelicerata</taxon>
        <taxon>Arachnida</taxon>
        <taxon>Araneae</taxon>
        <taxon>Araneomorphae</taxon>
        <taxon>Entelegynae</taxon>
        <taxon>Araneoidea</taxon>
        <taxon>Araneidae</taxon>
        <taxon>Araneus</taxon>
    </lineage>
</organism>